<gene>
    <name evidence="6" type="ORF">KXJ69_07470</name>
</gene>
<dbReference type="Pfam" id="PF04542">
    <property type="entry name" value="Sigma70_r2"/>
    <property type="match status" value="1"/>
</dbReference>
<dbReference type="InterPro" id="IPR039425">
    <property type="entry name" value="RNA_pol_sigma-70-like"/>
</dbReference>
<keyword evidence="7" id="KW-1185">Reference proteome</keyword>
<dbReference type="GO" id="GO:0003677">
    <property type="term" value="F:DNA binding"/>
    <property type="evidence" value="ECO:0007669"/>
    <property type="project" value="InterPro"/>
</dbReference>
<dbReference type="CDD" id="cd06171">
    <property type="entry name" value="Sigma70_r4"/>
    <property type="match status" value="1"/>
</dbReference>
<dbReference type="InterPro" id="IPR014284">
    <property type="entry name" value="RNA_pol_sigma-70_dom"/>
</dbReference>
<evidence type="ECO:0000256" key="3">
    <source>
        <dbReference type="ARBA" id="ARBA00023163"/>
    </source>
</evidence>
<dbReference type="Pfam" id="PF08281">
    <property type="entry name" value="Sigma70_r4_2"/>
    <property type="match status" value="1"/>
</dbReference>
<evidence type="ECO:0000256" key="2">
    <source>
        <dbReference type="ARBA" id="ARBA00023082"/>
    </source>
</evidence>
<proteinExistence type="predicted"/>
<protein>
    <submittedName>
        <fullName evidence="6">RNA polymerase sigma factor</fullName>
    </submittedName>
</protein>
<evidence type="ECO:0000313" key="6">
    <source>
        <dbReference type="EMBL" id="MBW2937939.1"/>
    </source>
</evidence>
<organism evidence="6 7">
    <name type="scientific">Halomarinibacterium sedimenti</name>
    <dbReference type="NCBI Taxonomy" id="2857106"/>
    <lineage>
        <taxon>Bacteria</taxon>
        <taxon>Pseudomonadati</taxon>
        <taxon>Bacteroidota</taxon>
        <taxon>Flavobacteriia</taxon>
        <taxon>Flavobacteriales</taxon>
        <taxon>Flavobacteriaceae</taxon>
        <taxon>Halomarinibacterium</taxon>
    </lineage>
</organism>
<dbReference type="GO" id="GO:0006352">
    <property type="term" value="P:DNA-templated transcription initiation"/>
    <property type="evidence" value="ECO:0007669"/>
    <property type="project" value="InterPro"/>
</dbReference>
<dbReference type="PANTHER" id="PTHR43133">
    <property type="entry name" value="RNA POLYMERASE ECF-TYPE SIGMA FACTO"/>
    <property type="match status" value="1"/>
</dbReference>
<dbReference type="Proteomes" id="UP001138686">
    <property type="component" value="Unassembled WGS sequence"/>
</dbReference>
<reference evidence="6" key="1">
    <citation type="submission" date="2021-07" db="EMBL/GenBank/DDBJ databases">
        <title>Aureisphaera sp. CAU 1614 isolated from sea sediment.</title>
        <authorList>
            <person name="Kim W."/>
        </authorList>
    </citation>
    <scope>NUCLEOTIDE SEQUENCE</scope>
    <source>
        <strain evidence="6">CAU 1614</strain>
    </source>
</reference>
<name>A0A9X1JVF9_9FLAO</name>
<feature type="domain" description="RNA polymerase sigma factor 70 region 4 type 2" evidence="5">
    <location>
        <begin position="124"/>
        <end position="175"/>
    </location>
</feature>
<dbReference type="PANTHER" id="PTHR43133:SF60">
    <property type="entry name" value="RNA POLYMERASE SIGMA FACTOR SIGV"/>
    <property type="match status" value="1"/>
</dbReference>
<evidence type="ECO:0000259" key="5">
    <source>
        <dbReference type="Pfam" id="PF08281"/>
    </source>
</evidence>
<dbReference type="InterPro" id="IPR013249">
    <property type="entry name" value="RNA_pol_sigma70_r4_t2"/>
</dbReference>
<dbReference type="NCBIfam" id="TIGR02937">
    <property type="entry name" value="sigma70-ECF"/>
    <property type="match status" value="1"/>
</dbReference>
<evidence type="ECO:0000259" key="4">
    <source>
        <dbReference type="Pfam" id="PF04542"/>
    </source>
</evidence>
<keyword evidence="2" id="KW-0731">Sigma factor</keyword>
<sequence>MALTDQKIESLLALCQKGNQLAQLEVYNRYSKAMYNTALRIVKNEVEAEDVMQESFIAAFSKLDSFKGTATFGSWLKRIVINNSIVQYRKGQRFTELSEYDLKEEAEEGFGIESEDYGSTKVAELLHCLETLHENYKTILTLHFIEGYDYEEICDILQISYANCRTMISRAKESLRTKLTVSA</sequence>
<evidence type="ECO:0000256" key="1">
    <source>
        <dbReference type="ARBA" id="ARBA00023015"/>
    </source>
</evidence>
<keyword evidence="3" id="KW-0804">Transcription</keyword>
<dbReference type="AlphaFoldDB" id="A0A9X1JVF9"/>
<dbReference type="GO" id="GO:0016987">
    <property type="term" value="F:sigma factor activity"/>
    <property type="evidence" value="ECO:0007669"/>
    <property type="project" value="UniProtKB-KW"/>
</dbReference>
<dbReference type="EMBL" id="JAHWDP010000003">
    <property type="protein sequence ID" value="MBW2937939.1"/>
    <property type="molecule type" value="Genomic_DNA"/>
</dbReference>
<dbReference type="RefSeq" id="WP_219052380.1">
    <property type="nucleotide sequence ID" value="NZ_JAHWDP010000003.1"/>
</dbReference>
<dbReference type="InterPro" id="IPR007627">
    <property type="entry name" value="RNA_pol_sigma70_r2"/>
</dbReference>
<comment type="caution">
    <text evidence="6">The sequence shown here is derived from an EMBL/GenBank/DDBJ whole genome shotgun (WGS) entry which is preliminary data.</text>
</comment>
<evidence type="ECO:0000313" key="7">
    <source>
        <dbReference type="Proteomes" id="UP001138686"/>
    </source>
</evidence>
<feature type="domain" description="RNA polymerase sigma-70 region 2" evidence="4">
    <location>
        <begin position="27"/>
        <end position="93"/>
    </location>
</feature>
<keyword evidence="1" id="KW-0805">Transcription regulation</keyword>
<accession>A0A9X1JVF9</accession>